<reference evidence="2 3" key="1">
    <citation type="submission" date="2016-07" db="EMBL/GenBank/DDBJ databases">
        <title>Pervasive Adenine N6-methylation of Active Genes in Fungi.</title>
        <authorList>
            <consortium name="DOE Joint Genome Institute"/>
            <person name="Mondo S.J."/>
            <person name="Dannebaum R.O."/>
            <person name="Kuo R.C."/>
            <person name="Labutti K."/>
            <person name="Haridas S."/>
            <person name="Kuo A."/>
            <person name="Salamov A."/>
            <person name="Ahrendt S.R."/>
            <person name="Lipzen A."/>
            <person name="Sullivan W."/>
            <person name="Andreopoulos W.B."/>
            <person name="Clum A."/>
            <person name="Lindquist E."/>
            <person name="Daum C."/>
            <person name="Ramamoorthy G.K."/>
            <person name="Gryganskyi A."/>
            <person name="Culley D."/>
            <person name="Magnuson J.K."/>
            <person name="James T.Y."/>
            <person name="O'Malley M.A."/>
            <person name="Stajich J.E."/>
            <person name="Spatafora J.W."/>
            <person name="Visel A."/>
            <person name="Grigoriev I.V."/>
        </authorList>
    </citation>
    <scope>NUCLEOTIDE SEQUENCE [LARGE SCALE GENOMIC DNA]</scope>
    <source>
        <strain evidence="2 3">NRRL 2496</strain>
    </source>
</reference>
<keyword evidence="1" id="KW-0472">Membrane</keyword>
<keyword evidence="1" id="KW-0812">Transmembrane</keyword>
<comment type="caution">
    <text evidence="2">The sequence shown here is derived from an EMBL/GenBank/DDBJ whole genome shotgun (WGS) entry which is preliminary data.</text>
</comment>
<dbReference type="AlphaFoldDB" id="A0A1X2HKT2"/>
<accession>A0A1X2HKT2</accession>
<sequence>MYARCSLRLFFSLYSPSSPCSFFLDPFISQFGLLPFSGLGFYLISLSYLLHPILSETSRTPNFSTAFCLCIALGDTTSLRGESRVPRVAPPIDRPTVRPLAGS</sequence>
<evidence type="ECO:0000313" key="2">
    <source>
        <dbReference type="EMBL" id="ORY99892.1"/>
    </source>
</evidence>
<organism evidence="2 3">
    <name type="scientific">Syncephalastrum racemosum</name>
    <name type="common">Filamentous fungus</name>
    <dbReference type="NCBI Taxonomy" id="13706"/>
    <lineage>
        <taxon>Eukaryota</taxon>
        <taxon>Fungi</taxon>
        <taxon>Fungi incertae sedis</taxon>
        <taxon>Mucoromycota</taxon>
        <taxon>Mucoromycotina</taxon>
        <taxon>Mucoromycetes</taxon>
        <taxon>Mucorales</taxon>
        <taxon>Syncephalastraceae</taxon>
        <taxon>Syncephalastrum</taxon>
    </lineage>
</organism>
<name>A0A1X2HKT2_SYNRA</name>
<evidence type="ECO:0000256" key="1">
    <source>
        <dbReference type="SAM" id="Phobius"/>
    </source>
</evidence>
<protein>
    <submittedName>
        <fullName evidence="2">Uncharacterized protein</fullName>
    </submittedName>
</protein>
<evidence type="ECO:0000313" key="3">
    <source>
        <dbReference type="Proteomes" id="UP000242180"/>
    </source>
</evidence>
<dbReference type="EMBL" id="MCGN01000002">
    <property type="protein sequence ID" value="ORY99892.1"/>
    <property type="molecule type" value="Genomic_DNA"/>
</dbReference>
<feature type="transmembrane region" description="Helical" evidence="1">
    <location>
        <begin position="27"/>
        <end position="50"/>
    </location>
</feature>
<keyword evidence="1" id="KW-1133">Transmembrane helix</keyword>
<proteinExistence type="predicted"/>
<gene>
    <name evidence="2" type="ORF">BCR43DRAFT_484487</name>
</gene>
<dbReference type="InParanoid" id="A0A1X2HKT2"/>
<keyword evidence="3" id="KW-1185">Reference proteome</keyword>
<dbReference type="Proteomes" id="UP000242180">
    <property type="component" value="Unassembled WGS sequence"/>
</dbReference>